<protein>
    <submittedName>
        <fullName evidence="1">Uncharacterized protein</fullName>
    </submittedName>
</protein>
<evidence type="ECO:0000313" key="2">
    <source>
        <dbReference type="Proteomes" id="UP000006201"/>
    </source>
</evidence>
<reference evidence="1 2" key="1">
    <citation type="submission" date="2006-02" db="EMBL/GenBank/DDBJ databases">
        <authorList>
            <person name="Moran M.A."/>
            <person name="Kjelleberg S."/>
            <person name="Egan S."/>
            <person name="Saunders N."/>
            <person name="Thomas T."/>
            <person name="Ferriera S."/>
            <person name="Johnson J."/>
            <person name="Kravitz S."/>
            <person name="Halpern A."/>
            <person name="Remington K."/>
            <person name="Beeson K."/>
            <person name="Tran B."/>
            <person name="Rogers Y.-H."/>
            <person name="Friedman R."/>
            <person name="Venter J.C."/>
        </authorList>
    </citation>
    <scope>NUCLEOTIDE SEQUENCE [LARGE SCALE GENOMIC DNA]</scope>
    <source>
        <strain evidence="1 2">D2</strain>
    </source>
</reference>
<keyword evidence="2" id="KW-1185">Reference proteome</keyword>
<accession>A4CFP3</accession>
<dbReference type="Proteomes" id="UP000006201">
    <property type="component" value="Unassembled WGS sequence"/>
</dbReference>
<sequence length="27" mass="3265">MLFLKSNNVVLKLNWLLQNLFFKAELK</sequence>
<name>A4CFP3_9GAMM</name>
<dbReference type="HOGENOM" id="CLU_3414939_0_0_6"/>
<dbReference type="EMBL" id="AAOH01000014">
    <property type="protein sequence ID" value="EAR26470.1"/>
    <property type="molecule type" value="Genomic_DNA"/>
</dbReference>
<gene>
    <name evidence="1" type="ORF">PTD2_04766</name>
</gene>
<evidence type="ECO:0000313" key="1">
    <source>
        <dbReference type="EMBL" id="EAR26470.1"/>
    </source>
</evidence>
<comment type="caution">
    <text evidence="1">The sequence shown here is derived from an EMBL/GenBank/DDBJ whole genome shotgun (WGS) entry which is preliminary data.</text>
</comment>
<proteinExistence type="predicted"/>
<dbReference type="AlphaFoldDB" id="A4CFP3"/>
<organism evidence="1 2">
    <name type="scientific">Pseudoalteromonas tunicata D2</name>
    <dbReference type="NCBI Taxonomy" id="87626"/>
    <lineage>
        <taxon>Bacteria</taxon>
        <taxon>Pseudomonadati</taxon>
        <taxon>Pseudomonadota</taxon>
        <taxon>Gammaproteobacteria</taxon>
        <taxon>Alteromonadales</taxon>
        <taxon>Pseudoalteromonadaceae</taxon>
        <taxon>Pseudoalteromonas</taxon>
    </lineage>
</organism>